<proteinExistence type="predicted"/>
<evidence type="ECO:0000259" key="1">
    <source>
        <dbReference type="PROSITE" id="PS51767"/>
    </source>
</evidence>
<comment type="caution">
    <text evidence="2">The sequence shown here is derived from an EMBL/GenBank/DDBJ whole genome shotgun (WGS) entry which is preliminary data.</text>
</comment>
<reference evidence="2 3" key="1">
    <citation type="submission" date="2020-04" db="EMBL/GenBank/DDBJ databases">
        <title>Perkinsus olseni comparative genomics.</title>
        <authorList>
            <person name="Bogema D.R."/>
        </authorList>
    </citation>
    <scope>NUCLEOTIDE SEQUENCE [LARGE SCALE GENOMIC DNA]</scope>
    <source>
        <strain evidence="2">ATCC PRA-205</strain>
    </source>
</reference>
<dbReference type="InterPro" id="IPR033121">
    <property type="entry name" value="PEPTIDASE_A1"/>
</dbReference>
<dbReference type="EMBL" id="JABANM010032001">
    <property type="protein sequence ID" value="KAF4703655.1"/>
    <property type="molecule type" value="Genomic_DNA"/>
</dbReference>
<dbReference type="Gene3D" id="2.40.70.10">
    <property type="entry name" value="Acid Proteases"/>
    <property type="match status" value="1"/>
</dbReference>
<dbReference type="InterPro" id="IPR021109">
    <property type="entry name" value="Peptidase_aspartic_dom_sf"/>
</dbReference>
<protein>
    <recommendedName>
        <fullName evidence="1">Peptidase A1 domain-containing protein</fullName>
    </recommendedName>
</protein>
<dbReference type="SUPFAM" id="SSF50630">
    <property type="entry name" value="Acid proteases"/>
    <property type="match status" value="1"/>
</dbReference>
<dbReference type="PROSITE" id="PS51767">
    <property type="entry name" value="PEPTIDASE_A1"/>
    <property type="match status" value="1"/>
</dbReference>
<accession>A0A7J6Q578</accession>
<evidence type="ECO:0000313" key="3">
    <source>
        <dbReference type="Proteomes" id="UP000574390"/>
    </source>
</evidence>
<feature type="non-terminal residue" evidence="2">
    <location>
        <position position="1"/>
    </location>
</feature>
<feature type="domain" description="Peptidase A1" evidence="1">
    <location>
        <begin position="1"/>
        <end position="170"/>
    </location>
</feature>
<dbReference type="Proteomes" id="UP000574390">
    <property type="component" value="Unassembled WGS sequence"/>
</dbReference>
<organism evidence="2 3">
    <name type="scientific">Perkinsus olseni</name>
    <name type="common">Perkinsus atlanticus</name>
    <dbReference type="NCBI Taxonomy" id="32597"/>
    <lineage>
        <taxon>Eukaryota</taxon>
        <taxon>Sar</taxon>
        <taxon>Alveolata</taxon>
        <taxon>Perkinsozoa</taxon>
        <taxon>Perkinsea</taxon>
        <taxon>Perkinsida</taxon>
        <taxon>Perkinsidae</taxon>
        <taxon>Perkinsus</taxon>
    </lineage>
</organism>
<evidence type="ECO:0000313" key="2">
    <source>
        <dbReference type="EMBL" id="KAF4703655.1"/>
    </source>
</evidence>
<gene>
    <name evidence="2" type="ORF">FOZ62_021441</name>
</gene>
<name>A0A7J6Q578_PEROL</name>
<sequence>TLKVGNRKIKDLHVGLMVNSFDVTTGVEPSAFLGLSPQRAELHVGPSKPSLLQQLMETGAIPHSTIAIRVSKVYHGLTGQLVLGDALPQGEDMTVLPLRNDSFLMTKIAVSAVQVRTPSTNGSWIDATNATALNDVSVDTGSDFTIVPEIVFEKIWEAIEDEFGRDCVES</sequence>
<dbReference type="AlphaFoldDB" id="A0A7J6Q578"/>
<feature type="non-terminal residue" evidence="2">
    <location>
        <position position="170"/>
    </location>
</feature>